<evidence type="ECO:0000256" key="6">
    <source>
        <dbReference type="ARBA" id="ARBA00023065"/>
    </source>
</evidence>
<dbReference type="SUPFAM" id="SSF116726">
    <property type="entry name" value="TrkA C-terminal domain-like"/>
    <property type="match status" value="2"/>
</dbReference>
<keyword evidence="5 8" id="KW-1133">Transmembrane helix</keyword>
<dbReference type="Pfam" id="PF00999">
    <property type="entry name" value="Na_H_Exchanger"/>
    <property type="match status" value="1"/>
</dbReference>
<dbReference type="InterPro" id="IPR006153">
    <property type="entry name" value="Cation/H_exchanger_TM"/>
</dbReference>
<proteinExistence type="predicted"/>
<evidence type="ECO:0000313" key="10">
    <source>
        <dbReference type="EMBL" id="BEH90347.1"/>
    </source>
</evidence>
<evidence type="ECO:0000256" key="2">
    <source>
        <dbReference type="ARBA" id="ARBA00022448"/>
    </source>
</evidence>
<dbReference type="InterPro" id="IPR006037">
    <property type="entry name" value="RCK_C"/>
</dbReference>
<accession>A0ABN6Z903</accession>
<feature type="domain" description="RCK C-terminal" evidence="9">
    <location>
        <begin position="318"/>
        <end position="381"/>
    </location>
</feature>
<evidence type="ECO:0000256" key="5">
    <source>
        <dbReference type="ARBA" id="ARBA00022989"/>
    </source>
</evidence>
<keyword evidence="4 8" id="KW-0812">Transmembrane</keyword>
<keyword evidence="11" id="KW-1185">Reference proteome</keyword>
<evidence type="ECO:0000256" key="4">
    <source>
        <dbReference type="ARBA" id="ARBA00022692"/>
    </source>
</evidence>
<dbReference type="Gene3D" id="3.30.70.1450">
    <property type="entry name" value="Regulator of K+ conductance, C-terminal domain"/>
    <property type="match status" value="2"/>
</dbReference>
<keyword evidence="2" id="KW-0813">Transport</keyword>
<evidence type="ECO:0000256" key="7">
    <source>
        <dbReference type="ARBA" id="ARBA00023136"/>
    </source>
</evidence>
<feature type="transmembrane region" description="Helical" evidence="8">
    <location>
        <begin position="109"/>
        <end position="128"/>
    </location>
</feature>
<name>A0ABN6Z903_9FIRM</name>
<evidence type="ECO:0000256" key="8">
    <source>
        <dbReference type="SAM" id="Phobius"/>
    </source>
</evidence>
<keyword evidence="6" id="KW-0406">Ion transport</keyword>
<keyword evidence="3" id="KW-0050">Antiport</keyword>
<dbReference type="Proteomes" id="UP001432099">
    <property type="component" value="Chromosome"/>
</dbReference>
<comment type="subcellular location">
    <subcellularLocation>
        <location evidence="1">Cell membrane</location>
        <topology evidence="1">Multi-pass membrane protein</topology>
    </subcellularLocation>
</comment>
<evidence type="ECO:0000256" key="3">
    <source>
        <dbReference type="ARBA" id="ARBA00022449"/>
    </source>
</evidence>
<feature type="transmembrane region" description="Helical" evidence="8">
    <location>
        <begin position="55"/>
        <end position="73"/>
    </location>
</feature>
<evidence type="ECO:0000313" key="11">
    <source>
        <dbReference type="Proteomes" id="UP001432099"/>
    </source>
</evidence>
<keyword evidence="7 8" id="KW-0472">Membrane</keyword>
<protein>
    <recommendedName>
        <fullName evidence="9">RCK C-terminal domain-containing protein</fullName>
    </recommendedName>
</protein>
<feature type="transmembrane region" description="Helical" evidence="8">
    <location>
        <begin position="29"/>
        <end position="48"/>
    </location>
</feature>
<reference evidence="10" key="1">
    <citation type="journal article" date="2024" name="Int. J. Syst. Evol. Microbiol.">
        <title>Turicibacter faecis sp. nov., isolated from faeces of heart failure mouse model.</title>
        <authorList>
            <person name="Imamura Y."/>
            <person name="Motooka D."/>
            <person name="Nakajima Y."/>
            <person name="Ito S."/>
            <person name="Kitakaze M."/>
            <person name="Iida T."/>
            <person name="Nakamura S."/>
        </authorList>
    </citation>
    <scope>NUCLEOTIDE SEQUENCE</scope>
    <source>
        <strain evidence="10">TC023</strain>
    </source>
</reference>
<feature type="transmembrane region" description="Helical" evidence="8">
    <location>
        <begin position="134"/>
        <end position="158"/>
    </location>
</feature>
<dbReference type="Pfam" id="PF02080">
    <property type="entry name" value="TrkA_C"/>
    <property type="match status" value="2"/>
</dbReference>
<evidence type="ECO:0000259" key="9">
    <source>
        <dbReference type="PROSITE" id="PS51202"/>
    </source>
</evidence>
<dbReference type="PANTHER" id="PTHR32507:SF7">
    <property type="entry name" value="K(+)_H(+) ANTIPORTER NHAP2"/>
    <property type="match status" value="1"/>
</dbReference>
<dbReference type="PANTHER" id="PTHR32507">
    <property type="entry name" value="NA(+)/H(+) ANTIPORTER 1"/>
    <property type="match status" value="1"/>
</dbReference>
<dbReference type="PROSITE" id="PS51202">
    <property type="entry name" value="RCK_C"/>
    <property type="match status" value="2"/>
</dbReference>
<feature type="transmembrane region" description="Helical" evidence="8">
    <location>
        <begin position="199"/>
        <end position="221"/>
    </location>
</feature>
<feature type="transmembrane region" description="Helical" evidence="8">
    <location>
        <begin position="170"/>
        <end position="193"/>
    </location>
</feature>
<evidence type="ECO:0000256" key="1">
    <source>
        <dbReference type="ARBA" id="ARBA00004651"/>
    </source>
</evidence>
<dbReference type="EMBL" id="AP028127">
    <property type="protein sequence ID" value="BEH90347.1"/>
    <property type="molecule type" value="Genomic_DNA"/>
</dbReference>
<gene>
    <name evidence="10" type="ORF">T23_04490</name>
</gene>
<sequence>MAYMLTTLCIGLMNQTALMSDVPLLLLTQLGIGAFLGTVIGLLSAHVLKRVNFMIDGFETIFVLSIALLSYSLPTILGGNGYLATYLCGIIIGNSQIPNKVILVNFFDGLTGLAQILSFFLLGLLAFPSKIPTIFVPALLIFFWLTFLARPLTVFLLMLPFKTSWQQKVLLSWSGLRGATSIVFAILTFLGGQPLTYDIFHISFCICLISVALQGTLLPAVAKKLAMIDRHANVFKTFTDYQEEAHLPLLKITITPKHHWANRLIRDLKITDTLILMIRRKDQTLIPDGDTKLLPGDQLVVSGTHFQEYTNLPLTEIQIDNSHPWVHKQIKHLDLPHKTLVILIKRQDGTNITPKGDTRIENGDTLVLTAEHFHQGIISCM</sequence>
<feature type="domain" description="RCK C-terminal" evidence="9">
    <location>
        <begin position="236"/>
        <end position="317"/>
    </location>
</feature>
<organism evidence="10 11">
    <name type="scientific">Turicibacter faecis</name>
    <dbReference type="NCBI Taxonomy" id="2963365"/>
    <lineage>
        <taxon>Bacteria</taxon>
        <taxon>Bacillati</taxon>
        <taxon>Bacillota</taxon>
        <taxon>Erysipelotrichia</taxon>
        <taxon>Erysipelotrichales</taxon>
        <taxon>Turicibacteraceae</taxon>
        <taxon>Turicibacter</taxon>
    </lineage>
</organism>
<dbReference type="InterPro" id="IPR036721">
    <property type="entry name" value="RCK_C_sf"/>
</dbReference>